<evidence type="ECO:0000256" key="1">
    <source>
        <dbReference type="ARBA" id="ARBA00006817"/>
    </source>
</evidence>
<evidence type="ECO:0000313" key="3">
    <source>
        <dbReference type="EMBL" id="ACU04591.1"/>
    </source>
</evidence>
<dbReference type="InterPro" id="IPR023393">
    <property type="entry name" value="START-like_dom_sf"/>
</dbReference>
<gene>
    <name evidence="3" type="ordered locus">Phep_2387</name>
</gene>
<reference evidence="3 4" key="1">
    <citation type="journal article" date="2009" name="Stand. Genomic Sci.">
        <title>Complete genome sequence of Pedobacter heparinus type strain (HIM 762-3).</title>
        <authorList>
            <person name="Han C."/>
            <person name="Spring S."/>
            <person name="Lapidus A."/>
            <person name="Del Rio T.G."/>
            <person name="Tice H."/>
            <person name="Copeland A."/>
            <person name="Cheng J.F."/>
            <person name="Lucas S."/>
            <person name="Chen F."/>
            <person name="Nolan M."/>
            <person name="Bruce D."/>
            <person name="Goodwin L."/>
            <person name="Pitluck S."/>
            <person name="Ivanova N."/>
            <person name="Mavromatis K."/>
            <person name="Mikhailova N."/>
            <person name="Pati A."/>
            <person name="Chen A."/>
            <person name="Palaniappan K."/>
            <person name="Land M."/>
            <person name="Hauser L."/>
            <person name="Chang Y.J."/>
            <person name="Jeffries C.C."/>
            <person name="Saunders E."/>
            <person name="Chertkov O."/>
            <person name="Brettin T."/>
            <person name="Goker M."/>
            <person name="Rohde M."/>
            <person name="Bristow J."/>
            <person name="Eisen J.A."/>
            <person name="Markowitz V."/>
            <person name="Hugenholtz P."/>
            <person name="Kyrpides N.C."/>
            <person name="Klenk H.P."/>
            <person name="Detter J.C."/>
        </authorList>
    </citation>
    <scope>NUCLEOTIDE SEQUENCE [LARGE SCALE GENOMIC DNA]</scope>
    <source>
        <strain evidence="4">ATCC 13125 / DSM 2366 / CIP 104194 / JCM 7457 / NBRC 12017 / NCIMB 9290 / NRRL B-14731 / HIM 762-3</strain>
    </source>
</reference>
<dbReference type="Gene3D" id="3.30.530.20">
    <property type="match status" value="1"/>
</dbReference>
<dbReference type="KEGG" id="phe:Phep_2387"/>
<evidence type="ECO:0000259" key="2">
    <source>
        <dbReference type="Pfam" id="PF08327"/>
    </source>
</evidence>
<dbReference type="RefSeq" id="WP_015808203.1">
    <property type="nucleotide sequence ID" value="NC_013061.1"/>
</dbReference>
<dbReference type="HOGENOM" id="CLU_108923_6_2_10"/>
<accession>C6XYV9</accession>
<name>C6XYV9_PEDHD</name>
<keyword evidence="4" id="KW-1185">Reference proteome</keyword>
<dbReference type="STRING" id="485917.Phep_2387"/>
<sequence>MEKYNTFKQEDNVLIHTRILDAPRDLVWEVWTNPAHIREWWGPNGFSLTTRSMTVEPGQIWDFIMHGMGRDWDNKIEYVEVNKPYLLSYKHSGEKSEDYNFMVSVSFEEVEGKTLLTMKSVFKSKAIIDELNRKVNAIEGGKQTLNRLENYLKITIHQKTES</sequence>
<proteinExistence type="inferred from homology"/>
<protein>
    <submittedName>
        <fullName evidence="3">Activator of Hsp90 ATPase 1 family protein</fullName>
    </submittedName>
</protein>
<feature type="domain" description="Activator of Hsp90 ATPase homologue 1/2-like C-terminal" evidence="2">
    <location>
        <begin position="21"/>
        <end position="153"/>
    </location>
</feature>
<dbReference type="AlphaFoldDB" id="C6XYV9"/>
<dbReference type="Pfam" id="PF08327">
    <property type="entry name" value="AHSA1"/>
    <property type="match status" value="1"/>
</dbReference>
<comment type="similarity">
    <text evidence="1">Belongs to the AHA1 family.</text>
</comment>
<dbReference type="Proteomes" id="UP000000852">
    <property type="component" value="Chromosome"/>
</dbReference>
<dbReference type="SUPFAM" id="SSF55961">
    <property type="entry name" value="Bet v1-like"/>
    <property type="match status" value="1"/>
</dbReference>
<dbReference type="eggNOG" id="COG3832">
    <property type="taxonomic scope" value="Bacteria"/>
</dbReference>
<dbReference type="InterPro" id="IPR013538">
    <property type="entry name" value="ASHA1/2-like_C"/>
</dbReference>
<dbReference type="OrthoDB" id="384974at2"/>
<evidence type="ECO:0000313" key="4">
    <source>
        <dbReference type="Proteomes" id="UP000000852"/>
    </source>
</evidence>
<dbReference type="EMBL" id="CP001681">
    <property type="protein sequence ID" value="ACU04591.1"/>
    <property type="molecule type" value="Genomic_DNA"/>
</dbReference>
<organism evidence="3 4">
    <name type="scientific">Pedobacter heparinus (strain ATCC 13125 / DSM 2366 / CIP 104194 / JCM 7457 / NBRC 12017 / NCIMB 9290 / NRRL B-14731 / HIM 762-3)</name>
    <dbReference type="NCBI Taxonomy" id="485917"/>
    <lineage>
        <taxon>Bacteria</taxon>
        <taxon>Pseudomonadati</taxon>
        <taxon>Bacteroidota</taxon>
        <taxon>Sphingobacteriia</taxon>
        <taxon>Sphingobacteriales</taxon>
        <taxon>Sphingobacteriaceae</taxon>
        <taxon>Pedobacter</taxon>
    </lineage>
</organism>